<reference evidence="20" key="1">
    <citation type="submission" date="2017-01" db="EMBL/GenBank/DDBJ databases">
        <authorList>
            <person name="Varghese N."/>
            <person name="Submissions S."/>
        </authorList>
    </citation>
    <scope>NUCLEOTIDE SEQUENCE [LARGE SCALE GENOMIC DNA]</scope>
    <source>
        <strain evidence="20">UM1</strain>
    </source>
</reference>
<evidence type="ECO:0000313" key="20">
    <source>
        <dbReference type="Proteomes" id="UP000241788"/>
    </source>
</evidence>
<dbReference type="PANTHER" id="PTHR44758:SF1">
    <property type="entry name" value="NAD(P) TRANSHYDROGENASE SUBUNIT BETA"/>
    <property type="match status" value="1"/>
</dbReference>
<evidence type="ECO:0000256" key="7">
    <source>
        <dbReference type="ARBA" id="ARBA00022475"/>
    </source>
</evidence>
<dbReference type="EC" id="7.1.1.1" evidence="5 16"/>
<dbReference type="PANTHER" id="PTHR44758">
    <property type="entry name" value="NAD(P) TRANSHYDROGENASE SUBUNIT BETA"/>
    <property type="match status" value="1"/>
</dbReference>
<dbReference type="STRING" id="1604334.SAMN05421546_1434"/>
<protein>
    <recommendedName>
        <fullName evidence="6 16">NAD(P) transhydrogenase subunit beta</fullName>
        <ecNumber evidence="5 16">7.1.1.1</ecNumber>
    </recommendedName>
    <alternativeName>
        <fullName evidence="16">Nicotinamide nucleotide transhydrogenase subunit beta</fullName>
    </alternativeName>
</protein>
<keyword evidence="14 16" id="KW-0472">Membrane</keyword>
<evidence type="ECO:0000313" key="19">
    <source>
        <dbReference type="EMBL" id="SIQ55361.1"/>
    </source>
</evidence>
<dbReference type="OrthoDB" id="9763786at2"/>
<evidence type="ECO:0000259" key="18">
    <source>
        <dbReference type="Pfam" id="PF02233"/>
    </source>
</evidence>
<feature type="transmembrane region" description="Helical" evidence="17">
    <location>
        <begin position="6"/>
        <end position="23"/>
    </location>
</feature>
<evidence type="ECO:0000256" key="16">
    <source>
        <dbReference type="PIRNR" id="PIRNR000204"/>
    </source>
</evidence>
<feature type="transmembrane region" description="Helical" evidence="17">
    <location>
        <begin position="58"/>
        <end position="75"/>
    </location>
</feature>
<keyword evidence="7 16" id="KW-1003">Cell membrane</keyword>
<keyword evidence="12 17" id="KW-1133">Transmembrane helix</keyword>
<dbReference type="AlphaFoldDB" id="A0A1N6TPV6"/>
<evidence type="ECO:0000256" key="12">
    <source>
        <dbReference type="ARBA" id="ARBA00022989"/>
    </source>
</evidence>
<sequence>MTVLTLVKLSYFIAATLFLLGLLRMASPKTARSGIQWAGAGMVLATLATFFLPGLHNIALMIAAIVIGVGLNWVWGKKVAITDMPQMVALFNGMGGGSAAAIGAVELVKASGGEPGHTRFALGLAVLGALIGAVSLTGSIIAWAKLDGRMDKRYAFDGQQYFNACVALTTILAGGMALYTLSMPWIIAFFVLALLLGVLMTLPIGGADMPVVISLYNAFTGLAVAFEGYVLGNEALIIAGTMVGAAGMLLTRLMAKAMNRKISNVLFSNFGGASAEMQEIGGSMKPIEASDVAALMAYAERVVIVPGYGMAVAQAQHKIWELTQRLMERGVKVKFAIHPVAGRMPGHMNVLLAEAGVPYDLIADMDDINPEFANTDVALVIGANDVVNPVAKTDPASPIYGMPILDVVNSRNTVIIKRGKGTGFAGIENALFYADNSRMLYGDGSEMASALVSELKALDGGH</sequence>
<evidence type="ECO:0000256" key="17">
    <source>
        <dbReference type="SAM" id="Phobius"/>
    </source>
</evidence>
<evidence type="ECO:0000256" key="2">
    <source>
        <dbReference type="ARBA" id="ARBA00004429"/>
    </source>
</evidence>
<proteinExistence type="inferred from homology"/>
<dbReference type="GO" id="GO:0008750">
    <property type="term" value="F:proton-translocating NAD(P)+ transhydrogenase activity"/>
    <property type="evidence" value="ECO:0007669"/>
    <property type="project" value="UniProtKB-EC"/>
</dbReference>
<keyword evidence="9 17" id="KW-0812">Transmembrane</keyword>
<comment type="subcellular location">
    <subcellularLocation>
        <location evidence="2">Cell inner membrane</location>
        <topology evidence="2">Multi-pass membrane protein</topology>
    </subcellularLocation>
</comment>
<keyword evidence="10 16" id="KW-0521">NADP</keyword>
<gene>
    <name evidence="19" type="ORF">SAMN05421546_1434</name>
</gene>
<keyword evidence="8 16" id="KW-0997">Cell inner membrane</keyword>
<evidence type="ECO:0000256" key="10">
    <source>
        <dbReference type="ARBA" id="ARBA00022857"/>
    </source>
</evidence>
<evidence type="ECO:0000256" key="1">
    <source>
        <dbReference type="ARBA" id="ARBA00003943"/>
    </source>
</evidence>
<evidence type="ECO:0000256" key="8">
    <source>
        <dbReference type="ARBA" id="ARBA00022519"/>
    </source>
</evidence>
<name>A0A1N6TPV6_9GAMM</name>
<organism evidence="19 20">
    <name type="scientific">Solilutibacter tolerans</name>
    <dbReference type="NCBI Taxonomy" id="1604334"/>
    <lineage>
        <taxon>Bacteria</taxon>
        <taxon>Pseudomonadati</taxon>
        <taxon>Pseudomonadota</taxon>
        <taxon>Gammaproteobacteria</taxon>
        <taxon>Lysobacterales</taxon>
        <taxon>Lysobacteraceae</taxon>
        <taxon>Solilutibacter</taxon>
    </lineage>
</organism>
<evidence type="ECO:0000256" key="14">
    <source>
        <dbReference type="ARBA" id="ARBA00023136"/>
    </source>
</evidence>
<feature type="domain" description="NADP transhydrogenase beta-like" evidence="18">
    <location>
        <begin position="8"/>
        <end position="453"/>
    </location>
</feature>
<feature type="transmembrane region" description="Helical" evidence="17">
    <location>
        <begin position="236"/>
        <end position="255"/>
    </location>
</feature>
<dbReference type="Pfam" id="PF02233">
    <property type="entry name" value="PNTB"/>
    <property type="match status" value="1"/>
</dbReference>
<dbReference type="Gene3D" id="3.40.50.1220">
    <property type="entry name" value="TPP-binding domain"/>
    <property type="match status" value="1"/>
</dbReference>
<keyword evidence="13 16" id="KW-0520">NAD</keyword>
<dbReference type="PIRSF" id="PIRSF000204">
    <property type="entry name" value="PNTB"/>
    <property type="match status" value="1"/>
</dbReference>
<feature type="transmembrane region" description="Helical" evidence="17">
    <location>
        <begin position="211"/>
        <end position="230"/>
    </location>
</feature>
<dbReference type="Proteomes" id="UP000241788">
    <property type="component" value="Unassembled WGS sequence"/>
</dbReference>
<keyword evidence="11 16" id="KW-1278">Translocase</keyword>
<feature type="transmembrane region" description="Helical" evidence="17">
    <location>
        <begin position="35"/>
        <end position="52"/>
    </location>
</feature>
<evidence type="ECO:0000256" key="3">
    <source>
        <dbReference type="ARBA" id="ARBA00007919"/>
    </source>
</evidence>
<comment type="function">
    <text evidence="1 16">The transhydrogenation between NADH and NADP is coupled to respiration and ATP hydrolysis and functions as a proton pump across the membrane.</text>
</comment>
<evidence type="ECO:0000256" key="15">
    <source>
        <dbReference type="ARBA" id="ARBA00048202"/>
    </source>
</evidence>
<dbReference type="SUPFAM" id="SSF52467">
    <property type="entry name" value="DHS-like NAD/FAD-binding domain"/>
    <property type="match status" value="1"/>
</dbReference>
<comment type="similarity">
    <text evidence="3 16">Belongs to the PNT beta subunit family.</text>
</comment>
<evidence type="ECO:0000256" key="5">
    <source>
        <dbReference type="ARBA" id="ARBA00012943"/>
    </source>
</evidence>
<feature type="transmembrane region" description="Helical" evidence="17">
    <location>
        <begin position="185"/>
        <end position="204"/>
    </location>
</feature>
<dbReference type="InterPro" id="IPR029035">
    <property type="entry name" value="DHS-like_NAD/FAD-binding_dom"/>
</dbReference>
<evidence type="ECO:0000256" key="6">
    <source>
        <dbReference type="ARBA" id="ARBA00014581"/>
    </source>
</evidence>
<comment type="catalytic activity">
    <reaction evidence="15 16">
        <text>NAD(+) + NADPH + H(+)(in) = NADH + NADP(+) + H(+)(out)</text>
        <dbReference type="Rhea" id="RHEA:47992"/>
        <dbReference type="ChEBI" id="CHEBI:15378"/>
        <dbReference type="ChEBI" id="CHEBI:57540"/>
        <dbReference type="ChEBI" id="CHEBI:57783"/>
        <dbReference type="ChEBI" id="CHEBI:57945"/>
        <dbReference type="ChEBI" id="CHEBI:58349"/>
        <dbReference type="EC" id="7.1.1.1"/>
    </reaction>
</comment>
<dbReference type="GO" id="GO:0050661">
    <property type="term" value="F:NADP binding"/>
    <property type="evidence" value="ECO:0007669"/>
    <property type="project" value="InterPro"/>
</dbReference>
<comment type="subunit">
    <text evidence="4">Heterodimer of an alpha and a beta chain.</text>
</comment>
<dbReference type="GO" id="GO:0005886">
    <property type="term" value="C:plasma membrane"/>
    <property type="evidence" value="ECO:0007669"/>
    <property type="project" value="UniProtKB-SubCell"/>
</dbReference>
<feature type="transmembrane region" description="Helical" evidence="17">
    <location>
        <begin position="161"/>
        <end position="179"/>
    </location>
</feature>
<evidence type="ECO:0000256" key="11">
    <source>
        <dbReference type="ARBA" id="ARBA00022967"/>
    </source>
</evidence>
<feature type="transmembrane region" description="Helical" evidence="17">
    <location>
        <begin position="87"/>
        <end position="108"/>
    </location>
</feature>
<dbReference type="EMBL" id="FTLW01000003">
    <property type="protein sequence ID" value="SIQ55361.1"/>
    <property type="molecule type" value="Genomic_DNA"/>
</dbReference>
<evidence type="ECO:0000256" key="13">
    <source>
        <dbReference type="ARBA" id="ARBA00023027"/>
    </source>
</evidence>
<dbReference type="InterPro" id="IPR034300">
    <property type="entry name" value="PNTB-like"/>
</dbReference>
<evidence type="ECO:0000256" key="9">
    <source>
        <dbReference type="ARBA" id="ARBA00022692"/>
    </source>
</evidence>
<keyword evidence="20" id="KW-1185">Reference proteome</keyword>
<feature type="transmembrane region" description="Helical" evidence="17">
    <location>
        <begin position="120"/>
        <end position="141"/>
    </location>
</feature>
<dbReference type="InterPro" id="IPR012136">
    <property type="entry name" value="NADH_DH_b"/>
</dbReference>
<accession>A0A1N6TPV6</accession>
<evidence type="ECO:0000256" key="4">
    <source>
        <dbReference type="ARBA" id="ARBA00011870"/>
    </source>
</evidence>